<comment type="caution">
    <text evidence="2">The sequence shown here is derived from an EMBL/GenBank/DDBJ whole genome shotgun (WGS) entry which is preliminary data.</text>
</comment>
<proteinExistence type="predicted"/>
<keyword evidence="1" id="KW-1133">Transmembrane helix</keyword>
<feature type="transmembrane region" description="Helical" evidence="1">
    <location>
        <begin position="2871"/>
        <end position="2893"/>
    </location>
</feature>
<organism evidence="2 3">
    <name type="scientific">Prymnesium parvum</name>
    <name type="common">Toxic golden alga</name>
    <dbReference type="NCBI Taxonomy" id="97485"/>
    <lineage>
        <taxon>Eukaryota</taxon>
        <taxon>Haptista</taxon>
        <taxon>Haptophyta</taxon>
        <taxon>Prymnesiophyceae</taxon>
        <taxon>Prymnesiales</taxon>
        <taxon>Prymnesiaceae</taxon>
        <taxon>Prymnesium</taxon>
    </lineage>
</organism>
<name>A0AB34ICS9_PRYPA</name>
<sequence length="2930" mass="304372">MLISSLVLAHTPILEYQPRTAVADHARIDLDQAAIVTQLASQVPNYSAAKAIHDEGVYSKPSAVCTFDAASLAALPDQINQSASVYFHTVGGRWVEGKAYTTYSKSTDLSSPSSEFVFTYVVENEPIEYEYGSGPVDPGDVCWVGSLPSSAQKTAGCVNGSTTGETSTVAIGTGANGASGCTLGSSGGFWTCESISAPLTATCTNQGKRSLKGFSTDAKKKMYDPTLSSSDCPPPDGSKGYVNGCPYTSYTPYWKYYCASASSPCYADGGYANVLVQAALAGDNSATALTHGGMNFTAMADAARVEVIQKGTAYLGAWMYAIREFEDAIDDCTAGSLTANAGSSGPVHAWDEGVAFYVGSAMSADDLSGDAVSTLDSKGFLAYSLANKRCRNFRTCGHSGDQTVGEAKVNLELWSLFKEGKDQIGVGNCGAAVPVKNAIVRKMTVPLIQGTLRYAWKLSDATPSANTPKERAEGAIFAAAVLPQVHACSPSAAQTVYANMNLNFEGNVDFTAVKRAFETCYPAMGITCAEVGGLWESGAYARAGSHDASPCVDPSAAPAPPIALLSYSPATVVTDHARIDLDQAAIVTQLASQVPNYSAAKAIHDEGVYSKPSAVCTFDAASLAALPEQINQSASVYFHTVGGRWVEGKAYATYSKSTDLSSPSSEFVFTYVVENEPIEYEYGSGPVDPGDVCWVGSLPSSAQKTAGCVDGSTTGETSTVAIGTGANGASGCTLGSSGGFWTCESISAPLTATCTNQGKRSLKGFSTDAKKKMYDPTLSSSDCPPPDGSKGYVNGCPYTSYTPYWKYYCASASSPCYADGGYANVLVQAALAGDNSATALTHGGMNFTAMADAARVEVIQKGTAYLGAWMYAIREFEDAIDDCTAGSLTANAGSSGPVHAWDEGVAFYVGSAMSADDLSGDAVSTLDSKGFLAYSLANKRCRNFRTCGHSGDQTVGEAKVNLELWSLFKEGKDQIGVGNCGAAVPVKNAIVRKMTVPLIQGTLRYAWKLSDATPSANTPKERAEGAIFAAAVLPQVHACSPSAAQTVYANMNLNFEGNVDFTAVKRAFETCYPAMGITCAEVGGLWESGAYARAGSHDASPCVDPSAAPAPPIALLSYSPATVVTDHARIDLDQAAIVTQLASQVPNYSAAKAIHDEGVYSKPSAVCTFDAASLAALPEQINQSASVYFHTVGGRWVEGKAYTTYSKSTDLSSPSSEFVFTYVVENEPIEYEYGSGPVDPGDVCWVGSLPSSAQKTAGCVDGSTTGETSTVAIGTGANGASGCTLGSSGGFWTCASISAPLTATCTNQGKRSLKGFSTDAKKKMYDPTLSSSDCPPPDGSKGYVNGCPYTSYTPYWKYYCASASSPCYADGGYANVLVQAALAGDSSATALTHGGMDFTAMADAARVEVIQKGTAYLGAWMYAIREFEDAIDDCTAGSLTANAGSSGPVHAWDEGVAFYVGSAMSADDLSGDAVSTLDSKGFLAYSLANKRCRNFRTCGHSGDQTVGEAKVNLELWTLFKEGKDQIGVGNCGAAVPVKNAIVRKMTVPLIQGTLRYAWKLSDATPSANTPKERAEGAIFAAAVLPQVHACSPSAAQTVYANMNLNFEGNVDFTAVKRAFETCYPAMGITCAEVGGLWESGAYARAGSHDASPCVDPSAAPAPPIALLSYSPATVVTDHARIDLDQAAIVTQLASQVPNYSAAKAIHDEGVYSKPSAVCTFDAASLAALPEQINQSASVYFHTVGGRWVEGKAYATYSKSTDLSSPSSEFVFTYVVENEPIEYEYGSGPVDPGDVCWVGSLPSSAQKTAGCVDGSTTGETSTVAIGTGANGASGCTLGSSGGFSTCASISAPLTATCTNQGKRSLKGFSTDAKKKMYDPTLSSSDCPPPDGSKGYVNGCPYTSYTPYWKYYCASASSPCYADGGYANVLVQAALAGDSSATALTHGGMDFTAMADAARVEVIQKGTAYLGAWMYAIREFEDAIDDCTAGSLTANAGSSGPVHAWDEGVAFYVGSAMSADDLSGDAVSTLDSKGFLAYSLANKRCRNFRTCGHSGDQTVGEAKVNLELWTLFKEGKDQVGVGNCGAAVPVKNAIVRKMTVPLIQGTLRYAWKLSDATPSANTPKERAEGAIFAAAVLPQVHACSPSAAQTVYANMNLNFEGNVDFTAVKRAFETCYPAMGITCAEVGGLWESGAYARAGSHDASPCVDPSAAPAPPIALLSYSPATVVTDHARIDLDQAAIVTQLASQVPNYSAAKAIHDEGVYSKPSAVCTFDAASLAALPEQINQSASVYFHTVGGRWVEGKAYATYSKSTDLSSPSSEFVFTYVVENEPIEYEYGSGPVDPGDVCWVGSLPSSAQKTAGCVDGSTTGETSTVAIGTGANGASGCTLGSSGGFSTCASISAQLTATCTNQGKRSLKGFSTDAKKKMYDPTLSSSDCPPPDGSKGYVNGCPYTSYTPYWKYYCASASSPCYADGGYANVLVQAALAGDSSATALTHGGMDFTAMADAARVEVIQKGTAYLGAWMYAIREFEDAIDDCTAGSLTANAGSSGPVHAWDEGVAFYVGSAMSADDLRGGAVSTLDSKGFLAYSLANKRCRNFRTCGHSGDQTVGEAKVNLELWSLFKEGKDQIGVGNCGAAVPVKNAIVRKMTVPLIQGTLRYAWKLSDATPSANTPKERAEGAIFAAAVLPQVHACSPSAAQTVYANMNLNFEGNVDFTAVKRAFETCYPAMGITCAEVGGLWESGAYARAGSHDASPCADAGPDGPAVIFAFLAGSASSFDLSAFKGRLSLLLSVSTDAILVSILPALDVSEAYVDVNVFTSTSAKADVLAALLTRTLSNTTEASTQLGVDIKQVTSLPAVSLPSSSSQLSDSAVAAIIGSVSVALVLALLLLFVICKETRGTPLFVSLDASPKSCHSVSATRVNGPHSESSV</sequence>
<evidence type="ECO:0000256" key="1">
    <source>
        <dbReference type="SAM" id="Phobius"/>
    </source>
</evidence>
<reference evidence="2 3" key="1">
    <citation type="journal article" date="2024" name="Science">
        <title>Giant polyketide synthase enzymes in the biosynthesis of giant marine polyether toxins.</title>
        <authorList>
            <person name="Fallon T.R."/>
            <person name="Shende V.V."/>
            <person name="Wierzbicki I.H."/>
            <person name="Pendleton A.L."/>
            <person name="Watervoot N.F."/>
            <person name="Auber R.P."/>
            <person name="Gonzalez D.J."/>
            <person name="Wisecaver J.H."/>
            <person name="Moore B.S."/>
        </authorList>
    </citation>
    <scope>NUCLEOTIDE SEQUENCE [LARGE SCALE GENOMIC DNA]</scope>
    <source>
        <strain evidence="2 3">12B1</strain>
    </source>
</reference>
<dbReference type="InterPro" id="IPR011643">
    <property type="entry name" value="HCR1"/>
</dbReference>
<dbReference type="Proteomes" id="UP001515480">
    <property type="component" value="Unassembled WGS sequence"/>
</dbReference>
<keyword evidence="1" id="KW-0812">Transmembrane</keyword>
<dbReference type="Pfam" id="PF07692">
    <property type="entry name" value="Fea1"/>
    <property type="match status" value="5"/>
</dbReference>
<gene>
    <name evidence="2" type="ORF">AB1Y20_016539</name>
</gene>
<dbReference type="EMBL" id="JBGBPQ010000031">
    <property type="protein sequence ID" value="KAL1495674.1"/>
    <property type="molecule type" value="Genomic_DNA"/>
</dbReference>
<evidence type="ECO:0000313" key="2">
    <source>
        <dbReference type="EMBL" id="KAL1495674.1"/>
    </source>
</evidence>
<accession>A0AB34ICS9</accession>
<protein>
    <submittedName>
        <fullName evidence="2">Uncharacterized protein</fullName>
    </submittedName>
</protein>
<keyword evidence="3" id="KW-1185">Reference proteome</keyword>
<evidence type="ECO:0000313" key="3">
    <source>
        <dbReference type="Proteomes" id="UP001515480"/>
    </source>
</evidence>
<keyword evidence="1" id="KW-0472">Membrane</keyword>